<dbReference type="OrthoDB" id="1667587at2759"/>
<reference evidence="3" key="1">
    <citation type="submission" date="2020-11" db="EMBL/GenBank/DDBJ databases">
        <authorList>
            <person name="Tran Van P."/>
        </authorList>
    </citation>
    <scope>NUCLEOTIDE SEQUENCE</scope>
</reference>
<proteinExistence type="predicted"/>
<keyword evidence="4" id="KW-1185">Reference proteome</keyword>
<evidence type="ECO:0000313" key="3">
    <source>
        <dbReference type="EMBL" id="CAD7620906.1"/>
    </source>
</evidence>
<name>A0A7R9KDA9_9ACAR</name>
<dbReference type="Proteomes" id="UP000759131">
    <property type="component" value="Unassembled WGS sequence"/>
</dbReference>
<sequence length="86" mass="9629">MGHHGTIHIFAVEDCKKNKQSSSKWSFSRFQVPVGAHCICAFGADPNSVIVICADGSYYKFLFNSKGECSRDVFLKFLDMTDEESN</sequence>
<keyword evidence="2" id="KW-0677">Repeat</keyword>
<keyword evidence="1" id="KW-0853">WD repeat</keyword>
<evidence type="ECO:0000256" key="2">
    <source>
        <dbReference type="ARBA" id="ARBA00022737"/>
    </source>
</evidence>
<evidence type="ECO:0000313" key="4">
    <source>
        <dbReference type="Proteomes" id="UP000759131"/>
    </source>
</evidence>
<dbReference type="PANTHER" id="PTHR11227">
    <property type="entry name" value="WD-REPEAT PROTEIN INTERACTING WITH PHOSPHOINOSIDES WIPI -RELATED"/>
    <property type="match status" value="1"/>
</dbReference>
<accession>A0A7R9KDA9</accession>
<dbReference type="AlphaFoldDB" id="A0A7R9KDA9"/>
<dbReference type="EMBL" id="OC854974">
    <property type="protein sequence ID" value="CAD7620906.1"/>
    <property type="molecule type" value="Genomic_DNA"/>
</dbReference>
<gene>
    <name evidence="3" type="ORF">OSB1V03_LOCUS1386</name>
</gene>
<evidence type="ECO:0000256" key="1">
    <source>
        <dbReference type="ARBA" id="ARBA00022574"/>
    </source>
</evidence>
<protein>
    <submittedName>
        <fullName evidence="3">Uncharacterized protein</fullName>
    </submittedName>
</protein>
<dbReference type="InterPro" id="IPR048720">
    <property type="entry name" value="PROPPIN"/>
</dbReference>
<organism evidence="3">
    <name type="scientific">Medioppia subpectinata</name>
    <dbReference type="NCBI Taxonomy" id="1979941"/>
    <lineage>
        <taxon>Eukaryota</taxon>
        <taxon>Metazoa</taxon>
        <taxon>Ecdysozoa</taxon>
        <taxon>Arthropoda</taxon>
        <taxon>Chelicerata</taxon>
        <taxon>Arachnida</taxon>
        <taxon>Acari</taxon>
        <taxon>Acariformes</taxon>
        <taxon>Sarcoptiformes</taxon>
        <taxon>Oribatida</taxon>
        <taxon>Brachypylina</taxon>
        <taxon>Oppioidea</taxon>
        <taxon>Oppiidae</taxon>
        <taxon>Medioppia</taxon>
    </lineage>
</organism>
<dbReference type="EMBL" id="CAJPIZ010000399">
    <property type="protein sequence ID" value="CAG2101336.1"/>
    <property type="molecule type" value="Genomic_DNA"/>
</dbReference>